<proteinExistence type="predicted"/>
<dbReference type="GO" id="GO:0016874">
    <property type="term" value="F:ligase activity"/>
    <property type="evidence" value="ECO:0007669"/>
    <property type="project" value="UniProtKB-KW"/>
</dbReference>
<sequence length="384" mass="44101">MPYIVISLSPFLAAPSFLSTFGTLSFFSLIIANLYFYFKMSTSAVLPRTIIPMICISFLFIICLIFSVLYHDVASKTINYFFFYVFMISCIIAISFISYTKFIDLKKINKLTLYILIFLFIFAFIEYYYIITNNGYISWVPRFERPDYASNSFSGLYRIRLFTYESSSAGALLNSLYLIFFITTSKSHIKKNIFVLLISLALHLMIFSSTQFVFFMIIIIAQFFSSNLISRKAKIFLLILVLVGIVVASHEVGILINYISNKLDGFITGNASNASASERNKLLLIGVNAFLENPIFGGGLASFYNYVDTGLVNFHLQTLQQLGIFGYLLFLTFLLYPLLFFKQYTLEIKLLFILTWFTLFFSGSIWDSNLYLPYLFIAGKSNER</sequence>
<keyword evidence="1" id="KW-0436">Ligase</keyword>
<accession>A0A485JGL1</accession>
<evidence type="ECO:0000313" key="2">
    <source>
        <dbReference type="Proteomes" id="UP000358010"/>
    </source>
</evidence>
<dbReference type="EMBL" id="CAADJZ010000001">
    <property type="protein sequence ID" value="VFT68723.1"/>
    <property type="molecule type" value="Genomic_DNA"/>
</dbReference>
<evidence type="ECO:0000313" key="1">
    <source>
        <dbReference type="EMBL" id="VFT68723.1"/>
    </source>
</evidence>
<gene>
    <name evidence="1" type="ORF">NCTC10974_02221</name>
</gene>
<protein>
    <submittedName>
        <fullName evidence="1">Lipid A core - O-antigen ligase and related enzymes</fullName>
    </submittedName>
</protein>
<name>A0A485JGL1_ECOLX</name>
<organism evidence="1 2">
    <name type="scientific">Escherichia coli</name>
    <dbReference type="NCBI Taxonomy" id="562"/>
    <lineage>
        <taxon>Bacteria</taxon>
        <taxon>Pseudomonadati</taxon>
        <taxon>Pseudomonadota</taxon>
        <taxon>Gammaproteobacteria</taxon>
        <taxon>Enterobacterales</taxon>
        <taxon>Enterobacteriaceae</taxon>
        <taxon>Escherichia</taxon>
    </lineage>
</organism>
<dbReference type="AlphaFoldDB" id="A0A485JGL1"/>
<dbReference type="Proteomes" id="UP000358010">
    <property type="component" value="Unassembled WGS sequence"/>
</dbReference>
<reference evidence="1 2" key="1">
    <citation type="submission" date="2019-03" db="EMBL/GenBank/DDBJ databases">
        <authorList>
            <consortium name="Pathogen Informatics"/>
        </authorList>
    </citation>
    <scope>NUCLEOTIDE SEQUENCE [LARGE SCALE GENOMIC DNA]</scope>
    <source>
        <strain evidence="1 2">NCTC10974</strain>
    </source>
</reference>